<organism evidence="5 6">
    <name type="scientific">Weissella diestrammenae</name>
    <dbReference type="NCBI Taxonomy" id="1162633"/>
    <lineage>
        <taxon>Bacteria</taxon>
        <taxon>Bacillati</taxon>
        <taxon>Bacillota</taxon>
        <taxon>Bacilli</taxon>
        <taxon>Lactobacillales</taxon>
        <taxon>Lactobacillaceae</taxon>
        <taxon>Weissella</taxon>
    </lineage>
</organism>
<dbReference type="SUPFAM" id="SSF110738">
    <property type="entry name" value="Glycerate kinase I"/>
    <property type="match status" value="1"/>
</dbReference>
<dbReference type="Gene3D" id="3.90.1510.10">
    <property type="entry name" value="Glycerate kinase, domain 2"/>
    <property type="match status" value="1"/>
</dbReference>
<dbReference type="GO" id="GO:0008887">
    <property type="term" value="F:glycerate kinase activity"/>
    <property type="evidence" value="ECO:0007669"/>
    <property type="project" value="UniProtKB-UniRule"/>
</dbReference>
<dbReference type="PANTHER" id="PTHR21599">
    <property type="entry name" value="GLYCERATE KINASE"/>
    <property type="match status" value="1"/>
</dbReference>
<dbReference type="InterPro" id="IPR018193">
    <property type="entry name" value="Glyc_kinase_flavodox-like_fold"/>
</dbReference>
<evidence type="ECO:0000313" key="6">
    <source>
        <dbReference type="Proteomes" id="UP000515800"/>
    </source>
</evidence>
<accession>A0A7G9T6E8</accession>
<keyword evidence="6" id="KW-1185">Reference proteome</keyword>
<dbReference type="InterPro" id="IPR036129">
    <property type="entry name" value="Glycerate_kinase_sf"/>
</dbReference>
<dbReference type="Proteomes" id="UP000515800">
    <property type="component" value="Chromosome"/>
</dbReference>
<comment type="similarity">
    <text evidence="1 4">Belongs to the glycerate kinase type-1 family.</text>
</comment>
<name>A0A7G9T6E8_9LACO</name>
<dbReference type="NCBIfam" id="TIGR00045">
    <property type="entry name" value="glycerate kinase"/>
    <property type="match status" value="1"/>
</dbReference>
<dbReference type="PIRSF" id="PIRSF006078">
    <property type="entry name" value="GlxK"/>
    <property type="match status" value="1"/>
</dbReference>
<proteinExistence type="inferred from homology"/>
<reference evidence="5 6" key="1">
    <citation type="submission" date="2020-08" db="EMBL/GenBank/DDBJ databases">
        <title>Genome sequence of Weissella diestrammenae KACC 16890T.</title>
        <authorList>
            <person name="Hyun D.-W."/>
            <person name="Bae J.-W."/>
        </authorList>
    </citation>
    <scope>NUCLEOTIDE SEQUENCE [LARGE SCALE GENOMIC DNA]</scope>
    <source>
        <strain evidence="5 6">KACC 16890</strain>
    </source>
</reference>
<dbReference type="RefSeq" id="WP_187529505.1">
    <property type="nucleotide sequence ID" value="NZ_CP060724.1"/>
</dbReference>
<dbReference type="KEGG" id="wdi:H9L19_02005"/>
<keyword evidence="2 4" id="KW-0808">Transferase</keyword>
<dbReference type="AlphaFoldDB" id="A0A7G9T6E8"/>
<evidence type="ECO:0000313" key="5">
    <source>
        <dbReference type="EMBL" id="QNN75673.1"/>
    </source>
</evidence>
<sequence>MKIVVAPDSFKGSLKSNEASAAIVRGIQKVFQTAETIEVPMADGGEGTVTAIVKATNGQIKQMRVQGPDGEMVSAHYGLLPDQQTVVIESAETSGMQYVNASTSNPFQLNTFGLGQMIRACLDQGYRRMIIGLGGVATNDGGIGLATALGARFYNARHETIQPLPHYMRDIAYVDLSALDQRLNEVDLKIAADVTNPFLGTEGATFVFGRQKGLITDNQMVRMTIGLEHYAEKLTVATGTDYSLEVGSGAAGGLGFVLLNLFNRHELISGGQLVIEMSHFNEIVSDADILFVGEGSLDNQTQFGKSPVRTACAAKKVNPQIVVIGLAGHIGDVTALYTQGIDTVFSITSGVLTQEYAMQQADRLLTATAENVSRLINIVVERDQK</sequence>
<evidence type="ECO:0000256" key="1">
    <source>
        <dbReference type="ARBA" id="ARBA00006284"/>
    </source>
</evidence>
<dbReference type="Gene3D" id="3.40.50.10350">
    <property type="entry name" value="Glycerate kinase, domain 1"/>
    <property type="match status" value="1"/>
</dbReference>
<evidence type="ECO:0000256" key="3">
    <source>
        <dbReference type="ARBA" id="ARBA00022777"/>
    </source>
</evidence>
<dbReference type="EMBL" id="CP060724">
    <property type="protein sequence ID" value="QNN75673.1"/>
    <property type="molecule type" value="Genomic_DNA"/>
</dbReference>
<dbReference type="PANTHER" id="PTHR21599:SF0">
    <property type="entry name" value="GLYCERATE KINASE"/>
    <property type="match status" value="1"/>
</dbReference>
<evidence type="ECO:0000256" key="4">
    <source>
        <dbReference type="PIRNR" id="PIRNR006078"/>
    </source>
</evidence>
<dbReference type="GO" id="GO:0031388">
    <property type="term" value="P:organic acid phosphorylation"/>
    <property type="evidence" value="ECO:0007669"/>
    <property type="project" value="UniProtKB-UniRule"/>
</dbReference>
<evidence type="ECO:0000256" key="2">
    <source>
        <dbReference type="ARBA" id="ARBA00022679"/>
    </source>
</evidence>
<gene>
    <name evidence="5" type="ORF">H9L19_02005</name>
</gene>
<dbReference type="Pfam" id="PF02595">
    <property type="entry name" value="Gly_kinase"/>
    <property type="match status" value="1"/>
</dbReference>
<protein>
    <submittedName>
        <fullName evidence="5">Glycerate kinase</fullName>
    </submittedName>
</protein>
<dbReference type="InterPro" id="IPR018197">
    <property type="entry name" value="Glycerate_kinase_RE-like"/>
</dbReference>
<keyword evidence="3 4" id="KW-0418">Kinase</keyword>
<dbReference type="InterPro" id="IPR004381">
    <property type="entry name" value="Glycerate_kinase"/>
</dbReference>